<dbReference type="PANTHER" id="PTHR46200">
    <property type="entry name" value="GATOR COMPLEX PROTEIN WDR24"/>
    <property type="match status" value="1"/>
</dbReference>
<dbReference type="GO" id="GO:1904263">
    <property type="term" value="P:positive regulation of TORC1 signaling"/>
    <property type="evidence" value="ECO:0007669"/>
    <property type="project" value="TreeGrafter"/>
</dbReference>
<dbReference type="InterPro" id="IPR037590">
    <property type="entry name" value="WDR24"/>
</dbReference>
<organism evidence="3 4">
    <name type="scientific">Plutella xylostella</name>
    <name type="common">Diamondback moth</name>
    <name type="synonym">Plutella maculipennis</name>
    <dbReference type="NCBI Taxonomy" id="51655"/>
    <lineage>
        <taxon>Eukaryota</taxon>
        <taxon>Metazoa</taxon>
        <taxon>Ecdysozoa</taxon>
        <taxon>Arthropoda</taxon>
        <taxon>Hexapoda</taxon>
        <taxon>Insecta</taxon>
        <taxon>Pterygota</taxon>
        <taxon>Neoptera</taxon>
        <taxon>Endopterygota</taxon>
        <taxon>Lepidoptera</taxon>
        <taxon>Glossata</taxon>
        <taxon>Ditrysia</taxon>
        <taxon>Yponomeutoidea</taxon>
        <taxon>Plutellidae</taxon>
        <taxon>Plutella</taxon>
    </lineage>
</organism>
<dbReference type="EMBL" id="CAJHNJ030000164">
    <property type="protein sequence ID" value="CAG9136841.1"/>
    <property type="molecule type" value="Genomic_DNA"/>
</dbReference>
<dbReference type="CDD" id="cd16693">
    <property type="entry name" value="mRING-H2-C3H3C2_WDR24"/>
    <property type="match status" value="1"/>
</dbReference>
<dbReference type="GO" id="GO:0034198">
    <property type="term" value="P:cellular response to amino acid starvation"/>
    <property type="evidence" value="ECO:0007669"/>
    <property type="project" value="TreeGrafter"/>
</dbReference>
<dbReference type="GO" id="GO:0005774">
    <property type="term" value="C:vacuolar membrane"/>
    <property type="evidence" value="ECO:0007669"/>
    <property type="project" value="TreeGrafter"/>
</dbReference>
<evidence type="ECO:0000313" key="3">
    <source>
        <dbReference type="EMBL" id="CAG9136841.1"/>
    </source>
</evidence>
<protein>
    <submittedName>
        <fullName evidence="3">(diamondback moth) hypothetical protein</fullName>
    </submittedName>
</protein>
<keyword evidence="1" id="KW-0853">WD repeat</keyword>
<keyword evidence="4" id="KW-1185">Reference proteome</keyword>
<evidence type="ECO:0000313" key="4">
    <source>
        <dbReference type="Proteomes" id="UP000653454"/>
    </source>
</evidence>
<dbReference type="Proteomes" id="UP000653454">
    <property type="component" value="Unassembled WGS sequence"/>
</dbReference>
<dbReference type="PANTHER" id="PTHR46200:SF1">
    <property type="entry name" value="GATOR COMPLEX PROTEIN WDR24"/>
    <property type="match status" value="1"/>
</dbReference>
<evidence type="ECO:0000256" key="2">
    <source>
        <dbReference type="ARBA" id="ARBA00022737"/>
    </source>
</evidence>
<evidence type="ECO:0000256" key="1">
    <source>
        <dbReference type="ARBA" id="ARBA00022574"/>
    </source>
</evidence>
<accession>A0A8S4GAQ4</accession>
<comment type="caution">
    <text evidence="3">The sequence shown here is derived from an EMBL/GenBank/DDBJ whole genome shotgun (WGS) entry which is preliminary data.</text>
</comment>
<keyword evidence="2" id="KW-0677">Repeat</keyword>
<dbReference type="GO" id="GO:0061700">
    <property type="term" value="C:GATOR2 complex"/>
    <property type="evidence" value="ECO:0007669"/>
    <property type="project" value="TreeGrafter"/>
</dbReference>
<sequence>MLKQHAALGDVGTAASAMLVEGSSSFSIESSRKNGENLARHVTEAACGLVRAVSTILLQYLQEKMLVRGLGSDLFPYIDEPTQEQWLLGYIELLHRHKLYNISTEVILGAWLGSVRALSQQSTSVSVVCARCGRRAPCDRCKQPELCAVCVRVVRGLYAWCQGCSHGGHLHHMQQWMEKHTLCPAGCGHRCQLP</sequence>
<dbReference type="GO" id="GO:0016239">
    <property type="term" value="P:positive regulation of macroautophagy"/>
    <property type="evidence" value="ECO:0007669"/>
    <property type="project" value="TreeGrafter"/>
</dbReference>
<proteinExistence type="predicted"/>
<name>A0A8S4GAQ4_PLUXY</name>
<dbReference type="GO" id="GO:0005829">
    <property type="term" value="C:cytosol"/>
    <property type="evidence" value="ECO:0007669"/>
    <property type="project" value="TreeGrafter"/>
</dbReference>
<gene>
    <name evidence="3" type="ORF">PLXY2_LOCUS15108</name>
</gene>
<reference evidence="3" key="1">
    <citation type="submission" date="2020-11" db="EMBL/GenBank/DDBJ databases">
        <authorList>
            <person name="Whiteford S."/>
        </authorList>
    </citation>
    <scope>NUCLEOTIDE SEQUENCE</scope>
</reference>
<dbReference type="AlphaFoldDB" id="A0A8S4GAQ4"/>